<accession>A0A081C0J2</accession>
<dbReference type="eggNOG" id="COG1807">
    <property type="taxonomic scope" value="Bacteria"/>
</dbReference>
<dbReference type="EMBL" id="DF820467">
    <property type="protein sequence ID" value="GAK58097.1"/>
    <property type="molecule type" value="Genomic_DNA"/>
</dbReference>
<dbReference type="PANTHER" id="PTHR36842">
    <property type="entry name" value="PROTEIN TOLB HOMOLOG"/>
    <property type="match status" value="1"/>
</dbReference>
<keyword evidence="3" id="KW-1185">Reference proteome</keyword>
<name>A0A081C0J2_VECG1</name>
<dbReference type="InterPro" id="IPR011044">
    <property type="entry name" value="Quino_amine_DH_bsu"/>
</dbReference>
<dbReference type="eggNOG" id="COG0823">
    <property type="taxonomic scope" value="Bacteria"/>
</dbReference>
<sequence>MRRLRNIFMILVGGICFFTLKTGEESITWAQAEVGSSHITQTLPGKIVFQAETDGDREIYAIQADGSHFVQLTDNAVADEYPRWSPDGEQIVFTSNRDGNYEIYVMDADGENQRRLTHRATDDKEPDWSPDGKQISFTSYSRPDEFHLAVMKADGTELRRILPNHEKGNWPAWSPVGNVIACAVTRYNLAWGLHLLNLDNTPLVRITGSGDMQPAWSPDGQRIAYVSRQNTSKPSIWVMNADGSAKRDMLTDKNVEALGPAWSPDGKYLVYAQSRDRRDPNWELAAISVEDQQPVKFAEYPLQGIAPDWHGGSISEDIFARKGIPWPLRIIYETEYAPHSTGKYRRDPEALNDRALVADKDSKQGLMSYDPYTIFPPGEYTVNFRIKASDYDKKETPLVRIDVATNRGRTQLEQQDLRGVDFQKKDRYQEFEIAFVLEEPQKLEFRVWFFATGTVWVDRITVTAKLSYHQ</sequence>
<reference evidence="2" key="1">
    <citation type="journal article" date="2015" name="PeerJ">
        <title>First genomic representation of candidate bacterial phylum KSB3 points to enhanced environmental sensing as a trigger of wastewater bulking.</title>
        <authorList>
            <person name="Sekiguchi Y."/>
            <person name="Ohashi A."/>
            <person name="Parks D.H."/>
            <person name="Yamauchi T."/>
            <person name="Tyson G.W."/>
            <person name="Hugenholtz P."/>
        </authorList>
    </citation>
    <scope>NUCLEOTIDE SEQUENCE [LARGE SCALE GENOMIC DNA]</scope>
</reference>
<dbReference type="PANTHER" id="PTHR36842:SF1">
    <property type="entry name" value="PROTEIN TOLB"/>
    <property type="match status" value="1"/>
</dbReference>
<evidence type="ECO:0000256" key="1">
    <source>
        <dbReference type="ARBA" id="ARBA00009820"/>
    </source>
</evidence>
<dbReference type="STRING" id="1499967.U27_05070"/>
<proteinExistence type="inferred from homology"/>
<dbReference type="HOGENOM" id="CLU_580964_0_0_0"/>
<evidence type="ECO:0000313" key="2">
    <source>
        <dbReference type="EMBL" id="GAK58097.1"/>
    </source>
</evidence>
<dbReference type="Pfam" id="PF07676">
    <property type="entry name" value="PD40"/>
    <property type="match status" value="2"/>
</dbReference>
<comment type="similarity">
    <text evidence="1">Belongs to the TolB family.</text>
</comment>
<dbReference type="AlphaFoldDB" id="A0A081C0J2"/>
<dbReference type="InterPro" id="IPR011042">
    <property type="entry name" value="6-blade_b-propeller_TolB-like"/>
</dbReference>
<dbReference type="Proteomes" id="UP000030661">
    <property type="component" value="Unassembled WGS sequence"/>
</dbReference>
<dbReference type="Gene3D" id="2.120.10.30">
    <property type="entry name" value="TolB, C-terminal domain"/>
    <property type="match status" value="2"/>
</dbReference>
<dbReference type="InterPro" id="IPR011659">
    <property type="entry name" value="WD40"/>
</dbReference>
<gene>
    <name evidence="2" type="ORF">U27_05070</name>
</gene>
<dbReference type="Pfam" id="PF26549">
    <property type="entry name" value="Tricorn_N"/>
    <property type="match status" value="1"/>
</dbReference>
<evidence type="ECO:0000313" key="3">
    <source>
        <dbReference type="Proteomes" id="UP000030661"/>
    </source>
</evidence>
<dbReference type="SUPFAM" id="SSF50969">
    <property type="entry name" value="YVTN repeat-like/Quinoprotein amine dehydrogenase"/>
    <property type="match status" value="1"/>
</dbReference>
<organism evidence="2">
    <name type="scientific">Vecturithrix granuli</name>
    <dbReference type="NCBI Taxonomy" id="1499967"/>
    <lineage>
        <taxon>Bacteria</taxon>
        <taxon>Candidatus Moduliflexota</taxon>
        <taxon>Candidatus Vecturitrichia</taxon>
        <taxon>Candidatus Vecturitrichales</taxon>
        <taxon>Candidatus Vecturitrichaceae</taxon>
        <taxon>Candidatus Vecturithrix</taxon>
    </lineage>
</organism>
<protein>
    <submittedName>
        <fullName evidence="2">WD40-like Beta Propeller</fullName>
    </submittedName>
</protein>